<accession>A0A0C3BHP7</accession>
<name>A0A0C3BHP7_PILCF</name>
<dbReference type="PROSITE" id="PS00624">
    <property type="entry name" value="GMC_OXRED_2"/>
    <property type="match status" value="1"/>
</dbReference>
<gene>
    <name evidence="2" type="ORF">PILCRDRAFT_91382</name>
</gene>
<evidence type="ECO:0000313" key="3">
    <source>
        <dbReference type="Proteomes" id="UP000054166"/>
    </source>
</evidence>
<dbReference type="GO" id="GO:0016614">
    <property type="term" value="F:oxidoreductase activity, acting on CH-OH group of donors"/>
    <property type="evidence" value="ECO:0007669"/>
    <property type="project" value="InterPro"/>
</dbReference>
<evidence type="ECO:0000259" key="1">
    <source>
        <dbReference type="PROSITE" id="PS00624"/>
    </source>
</evidence>
<dbReference type="SUPFAM" id="SSF51905">
    <property type="entry name" value="FAD/NAD(P)-binding domain"/>
    <property type="match status" value="1"/>
</dbReference>
<protein>
    <submittedName>
        <fullName evidence="2">Cellobiose dehydrogenase</fullName>
    </submittedName>
</protein>
<reference evidence="2 3" key="1">
    <citation type="submission" date="2014-04" db="EMBL/GenBank/DDBJ databases">
        <authorList>
            <consortium name="DOE Joint Genome Institute"/>
            <person name="Kuo A."/>
            <person name="Tarkka M."/>
            <person name="Buscot F."/>
            <person name="Kohler A."/>
            <person name="Nagy L.G."/>
            <person name="Floudas D."/>
            <person name="Copeland A."/>
            <person name="Barry K.W."/>
            <person name="Cichocki N."/>
            <person name="Veneault-Fourrey C."/>
            <person name="LaButti K."/>
            <person name="Lindquist E.A."/>
            <person name="Lipzen A."/>
            <person name="Lundell T."/>
            <person name="Morin E."/>
            <person name="Murat C."/>
            <person name="Sun H."/>
            <person name="Tunlid A."/>
            <person name="Henrissat B."/>
            <person name="Grigoriev I.V."/>
            <person name="Hibbett D.S."/>
            <person name="Martin F."/>
            <person name="Nordberg H.P."/>
            <person name="Cantor M.N."/>
            <person name="Hua S.X."/>
        </authorList>
    </citation>
    <scope>NUCLEOTIDE SEQUENCE [LARGE SCALE GENOMIC DNA]</scope>
    <source>
        <strain evidence="2 3">F 1598</strain>
    </source>
</reference>
<dbReference type="InterPro" id="IPR036188">
    <property type="entry name" value="FAD/NAD-bd_sf"/>
</dbReference>
<dbReference type="GO" id="GO:0050660">
    <property type="term" value="F:flavin adenine dinucleotide binding"/>
    <property type="evidence" value="ECO:0007669"/>
    <property type="project" value="InterPro"/>
</dbReference>
<feature type="domain" description="Glucose-methanol-choline oxidoreductase N-terminal" evidence="1">
    <location>
        <begin position="67"/>
        <end position="81"/>
    </location>
</feature>
<evidence type="ECO:0000313" key="2">
    <source>
        <dbReference type="EMBL" id="KIM76897.1"/>
    </source>
</evidence>
<dbReference type="STRING" id="765440.A0A0C3BHP7"/>
<dbReference type="InParanoid" id="A0A0C3BHP7"/>
<sequence>MVHRRAGCLIFPHCQNSSQLHIQGLHAGQQCRSQGSQITGVQTNDTSLGPYGIVSITRNGRVILSAGSFGSSRILFMSGIGPAAANLPPMTEWIHVTVGQNVSDNPAVRSGAVDNPPPADAAQYLKDRSGVLAASSANVRLNFWLSSVGTDGKSRWAQGTVRPGGLSNVSTSYSYNASQIFSVTVHLSENVTSRGRIGIDSNLQATLLIQPWLVDPVDKSTMISVLSDIVAGVKTVPNLTLIEPDNCTTIEQFGE</sequence>
<dbReference type="Proteomes" id="UP000054166">
    <property type="component" value="Unassembled WGS sequence"/>
</dbReference>
<reference evidence="3" key="2">
    <citation type="submission" date="2015-01" db="EMBL/GenBank/DDBJ databases">
        <title>Evolutionary Origins and Diversification of the Mycorrhizal Mutualists.</title>
        <authorList>
            <consortium name="DOE Joint Genome Institute"/>
            <consortium name="Mycorrhizal Genomics Consortium"/>
            <person name="Kohler A."/>
            <person name="Kuo A."/>
            <person name="Nagy L.G."/>
            <person name="Floudas D."/>
            <person name="Copeland A."/>
            <person name="Barry K.W."/>
            <person name="Cichocki N."/>
            <person name="Veneault-Fourrey C."/>
            <person name="LaButti K."/>
            <person name="Lindquist E.A."/>
            <person name="Lipzen A."/>
            <person name="Lundell T."/>
            <person name="Morin E."/>
            <person name="Murat C."/>
            <person name="Riley R."/>
            <person name="Ohm R."/>
            <person name="Sun H."/>
            <person name="Tunlid A."/>
            <person name="Henrissat B."/>
            <person name="Grigoriev I.V."/>
            <person name="Hibbett D.S."/>
            <person name="Martin F."/>
        </authorList>
    </citation>
    <scope>NUCLEOTIDE SEQUENCE [LARGE SCALE GENOMIC DNA]</scope>
    <source>
        <strain evidence="3">F 1598</strain>
    </source>
</reference>
<dbReference type="PANTHER" id="PTHR47190:SF2">
    <property type="entry name" value="CELLOBIOSE DEHYDROGENASE (AFU_ORTHOLOGUE AFUA_2G17620)"/>
    <property type="match status" value="1"/>
</dbReference>
<dbReference type="OrthoDB" id="413885at2759"/>
<keyword evidence="3" id="KW-1185">Reference proteome</keyword>
<dbReference type="Pfam" id="PF00732">
    <property type="entry name" value="GMC_oxred_N"/>
    <property type="match status" value="1"/>
</dbReference>
<dbReference type="Gene3D" id="3.30.410.10">
    <property type="entry name" value="Cholesterol Oxidase, domain 2"/>
    <property type="match status" value="1"/>
</dbReference>
<dbReference type="AlphaFoldDB" id="A0A0C3BHP7"/>
<dbReference type="InterPro" id="IPR053208">
    <property type="entry name" value="GMC_Oxidoreductase_CD"/>
</dbReference>
<proteinExistence type="predicted"/>
<organism evidence="2 3">
    <name type="scientific">Piloderma croceum (strain F 1598)</name>
    <dbReference type="NCBI Taxonomy" id="765440"/>
    <lineage>
        <taxon>Eukaryota</taxon>
        <taxon>Fungi</taxon>
        <taxon>Dikarya</taxon>
        <taxon>Basidiomycota</taxon>
        <taxon>Agaricomycotina</taxon>
        <taxon>Agaricomycetes</taxon>
        <taxon>Agaricomycetidae</taxon>
        <taxon>Atheliales</taxon>
        <taxon>Atheliaceae</taxon>
        <taxon>Piloderma</taxon>
    </lineage>
</organism>
<dbReference type="Gene3D" id="3.50.50.60">
    <property type="entry name" value="FAD/NAD(P)-binding domain"/>
    <property type="match status" value="1"/>
</dbReference>
<dbReference type="EMBL" id="KN833030">
    <property type="protein sequence ID" value="KIM76897.1"/>
    <property type="molecule type" value="Genomic_DNA"/>
</dbReference>
<dbReference type="PANTHER" id="PTHR47190">
    <property type="entry name" value="DEHYDROGENASE, PUTATIVE-RELATED"/>
    <property type="match status" value="1"/>
</dbReference>
<dbReference type="SUPFAM" id="SSF54373">
    <property type="entry name" value="FAD-linked reductases, C-terminal domain"/>
    <property type="match status" value="1"/>
</dbReference>
<dbReference type="InterPro" id="IPR000172">
    <property type="entry name" value="GMC_OxRdtase_N"/>
</dbReference>
<dbReference type="HOGENOM" id="CLU_062686_0_0_1"/>